<dbReference type="OrthoDB" id="9805316at2"/>
<accession>A0A088N1H4</accession>
<dbReference type="EC" id="2.5.1.29" evidence="8"/>
<keyword evidence="3 7" id="KW-0808">Transferase</keyword>
<dbReference type="SFLD" id="SFLDG01017">
    <property type="entry name" value="Polyprenyl_Transferase_Like"/>
    <property type="match status" value="1"/>
</dbReference>
<evidence type="ECO:0000313" key="9">
    <source>
        <dbReference type="Proteomes" id="UP000067325"/>
    </source>
</evidence>
<evidence type="ECO:0000256" key="2">
    <source>
        <dbReference type="ARBA" id="ARBA00006706"/>
    </source>
</evidence>
<dbReference type="GO" id="GO:0004337">
    <property type="term" value="F:(2E,6E)-farnesyl diphosphate synthase activity"/>
    <property type="evidence" value="ECO:0007669"/>
    <property type="project" value="UniProtKB-EC"/>
</dbReference>
<dbReference type="AlphaFoldDB" id="A0A088N1H4"/>
<name>A0A088N1H4_9GAMM</name>
<dbReference type="GO" id="GO:0004311">
    <property type="term" value="F:geranylgeranyl diphosphate synthase activity"/>
    <property type="evidence" value="ECO:0007669"/>
    <property type="project" value="UniProtKB-EC"/>
</dbReference>
<dbReference type="Gene3D" id="1.10.600.10">
    <property type="entry name" value="Farnesyl Diphosphate Synthase"/>
    <property type="match status" value="1"/>
</dbReference>
<reference evidence="8 9" key="1">
    <citation type="journal article" date="2014" name="MBio">
        <title>Differential genome evolution between companion symbionts in an insect-bacterial symbiosis.</title>
        <authorList>
            <person name="Bennett G.M."/>
            <person name="McCutcheon J.P."/>
            <person name="MacDonald B.R."/>
            <person name="Romanovicz D."/>
            <person name="Moran N.A."/>
        </authorList>
    </citation>
    <scope>NUCLEOTIDE SEQUENCE [LARGE SCALE GENOMIC DNA]</scope>
    <source>
        <strain evidence="8 9">BGSS</strain>
    </source>
</reference>
<dbReference type="GO" id="GO:0004161">
    <property type="term" value="F:dimethylallyltranstransferase activity"/>
    <property type="evidence" value="ECO:0007669"/>
    <property type="project" value="UniProtKB-EC"/>
</dbReference>
<keyword evidence="6" id="KW-0414">Isoprene biosynthesis</keyword>
<sequence length="300" mass="32882">MVEFIHELQKSSRCVDAALERYLYALSSQKTKLVQAMHYSTLLGGKRLRPFLVYQTGQLFGLKQESLDAPAAAIECIHAYSLIHDDLPAMDNNTLRRGEPTCHVQFGETTAILAGDALHTLAFTILTHAPISAITTEERLKMIAVLAEASGAEGMCFGQALDLESEGKHVSAEVLETIHRYKTGALIRAAVHMGALAAGKKSRKILNYLDSYAVAIGLAFQVQDDILDMIGDSQSTGKQRGADKLLGKKTYPLLLGLDMARAKAKNLYKESLASLKKIDAIGYNTNMLVKLARYIIERKT</sequence>
<protein>
    <submittedName>
        <fullName evidence="8">Octaprenyl diphosphate synthase / Dimethylallyltransferase / (2E,6E)-farnesyl diphosphate synthase / Geranylgeranyl diphosphate synthase</fullName>
        <ecNumber evidence="8">2.5.1.1</ecNumber>
        <ecNumber evidence="8">2.5.1.10</ecNumber>
        <ecNumber evidence="8">2.5.1.29</ecNumber>
        <ecNumber evidence="8">2.5.1.90</ecNumber>
    </submittedName>
</protein>
<evidence type="ECO:0000256" key="3">
    <source>
        <dbReference type="ARBA" id="ARBA00022679"/>
    </source>
</evidence>
<dbReference type="InterPro" id="IPR008949">
    <property type="entry name" value="Isoprenoid_synthase_dom_sf"/>
</dbReference>
<dbReference type="FunFam" id="1.10.600.10:FF:000001">
    <property type="entry name" value="Geranylgeranyl diphosphate synthase"/>
    <property type="match status" value="1"/>
</dbReference>
<dbReference type="KEGG" id="bcib:IM45_631"/>
<comment type="cofactor">
    <cofactor evidence="1">
        <name>Mg(2+)</name>
        <dbReference type="ChEBI" id="CHEBI:18420"/>
    </cofactor>
</comment>
<evidence type="ECO:0000256" key="5">
    <source>
        <dbReference type="ARBA" id="ARBA00022842"/>
    </source>
</evidence>
<evidence type="ECO:0000256" key="7">
    <source>
        <dbReference type="RuleBase" id="RU004466"/>
    </source>
</evidence>
<dbReference type="PANTHER" id="PTHR43281">
    <property type="entry name" value="FARNESYL DIPHOSPHATE SYNTHASE"/>
    <property type="match status" value="1"/>
</dbReference>
<dbReference type="eggNOG" id="COG0142">
    <property type="taxonomic scope" value="Bacteria"/>
</dbReference>
<keyword evidence="5" id="KW-0460">Magnesium</keyword>
<keyword evidence="4" id="KW-0479">Metal-binding</keyword>
<comment type="similarity">
    <text evidence="2 7">Belongs to the FPP/GGPP synthase family.</text>
</comment>
<dbReference type="PROSITE" id="PS00723">
    <property type="entry name" value="POLYPRENYL_SYNTHASE_1"/>
    <property type="match status" value="1"/>
</dbReference>
<dbReference type="InterPro" id="IPR000092">
    <property type="entry name" value="Polyprenyl_synt"/>
</dbReference>
<proteinExistence type="inferred from homology"/>
<dbReference type="RefSeq" id="WP_038498410.1">
    <property type="nucleotide sequence ID" value="NZ_CP008985.1"/>
</dbReference>
<organism evidence="8 9">
    <name type="scientific">Candidatus Palibaumannia cicadellinicola</name>
    <dbReference type="NCBI Taxonomy" id="186490"/>
    <lineage>
        <taxon>Bacteria</taxon>
        <taxon>Pseudomonadati</taxon>
        <taxon>Pseudomonadota</taxon>
        <taxon>Gammaproteobacteria</taxon>
        <taxon>Candidatus Palibaumannia</taxon>
    </lineage>
</organism>
<gene>
    <name evidence="8" type="ORF">IM45_631</name>
</gene>
<dbReference type="NCBIfam" id="NF007877">
    <property type="entry name" value="PRK10581.1"/>
    <property type="match status" value="1"/>
</dbReference>
<dbReference type="GO" id="GO:0008654">
    <property type="term" value="P:phospholipid biosynthetic process"/>
    <property type="evidence" value="ECO:0007669"/>
    <property type="project" value="UniProtKB-ARBA"/>
</dbReference>
<dbReference type="EC" id="2.5.1.10" evidence="8"/>
<dbReference type="CDD" id="cd00685">
    <property type="entry name" value="Trans_IPPS_HT"/>
    <property type="match status" value="1"/>
</dbReference>
<dbReference type="SFLD" id="SFLDS00005">
    <property type="entry name" value="Isoprenoid_Synthase_Type_I"/>
    <property type="match status" value="1"/>
</dbReference>
<dbReference type="SUPFAM" id="SSF48576">
    <property type="entry name" value="Terpenoid synthases"/>
    <property type="match status" value="1"/>
</dbReference>
<dbReference type="EMBL" id="CP008985">
    <property type="protein sequence ID" value="AIN47191.1"/>
    <property type="molecule type" value="Genomic_DNA"/>
</dbReference>
<dbReference type="GO" id="GO:0016114">
    <property type="term" value="P:terpenoid biosynthetic process"/>
    <property type="evidence" value="ECO:0007669"/>
    <property type="project" value="UniProtKB-ARBA"/>
</dbReference>
<dbReference type="GO" id="GO:0106350">
    <property type="term" value="F:all-trans-octaprenyl-diphosphate synthase activity"/>
    <property type="evidence" value="ECO:0007669"/>
    <property type="project" value="UniProtKB-EC"/>
</dbReference>
<evidence type="ECO:0000313" key="8">
    <source>
        <dbReference type="EMBL" id="AIN47191.1"/>
    </source>
</evidence>
<evidence type="ECO:0000256" key="6">
    <source>
        <dbReference type="ARBA" id="ARBA00023229"/>
    </source>
</evidence>
<dbReference type="NCBIfam" id="NF045485">
    <property type="entry name" value="FPPsyn"/>
    <property type="match status" value="1"/>
</dbReference>
<dbReference type="GO" id="GO:0046872">
    <property type="term" value="F:metal ion binding"/>
    <property type="evidence" value="ECO:0007669"/>
    <property type="project" value="UniProtKB-KW"/>
</dbReference>
<dbReference type="PROSITE" id="PS00444">
    <property type="entry name" value="POLYPRENYL_SYNTHASE_2"/>
    <property type="match status" value="1"/>
</dbReference>
<dbReference type="Pfam" id="PF00348">
    <property type="entry name" value="polyprenyl_synt"/>
    <property type="match status" value="1"/>
</dbReference>
<dbReference type="InterPro" id="IPR033749">
    <property type="entry name" value="Polyprenyl_synt_CS"/>
</dbReference>
<dbReference type="PANTHER" id="PTHR43281:SF1">
    <property type="entry name" value="FARNESYL DIPHOSPHATE SYNTHASE"/>
    <property type="match status" value="1"/>
</dbReference>
<evidence type="ECO:0000256" key="1">
    <source>
        <dbReference type="ARBA" id="ARBA00001946"/>
    </source>
</evidence>
<dbReference type="Proteomes" id="UP000067325">
    <property type="component" value="Chromosome"/>
</dbReference>
<dbReference type="EC" id="2.5.1.1" evidence="8"/>
<dbReference type="EC" id="2.5.1.90" evidence="8"/>
<dbReference type="GO" id="GO:0005737">
    <property type="term" value="C:cytoplasm"/>
    <property type="evidence" value="ECO:0007669"/>
    <property type="project" value="UniProtKB-ARBA"/>
</dbReference>
<evidence type="ECO:0000256" key="4">
    <source>
        <dbReference type="ARBA" id="ARBA00022723"/>
    </source>
</evidence>
<dbReference type="InterPro" id="IPR053378">
    <property type="entry name" value="Prenyl_diphosphate_synthase"/>
</dbReference>